<evidence type="ECO:0000256" key="1">
    <source>
        <dbReference type="ARBA" id="ARBA00007362"/>
    </source>
</evidence>
<keyword evidence="5" id="KW-1185">Reference proteome</keyword>
<evidence type="ECO:0000313" key="5">
    <source>
        <dbReference type="Proteomes" id="UP001501237"/>
    </source>
</evidence>
<feature type="transmembrane region" description="Helical" evidence="2">
    <location>
        <begin position="6"/>
        <end position="23"/>
    </location>
</feature>
<dbReference type="InterPro" id="IPR000620">
    <property type="entry name" value="EamA_dom"/>
</dbReference>
<keyword evidence="2" id="KW-0472">Membrane</keyword>
<dbReference type="EMBL" id="BAAAUV010000002">
    <property type="protein sequence ID" value="GAA3197248.1"/>
    <property type="molecule type" value="Genomic_DNA"/>
</dbReference>
<dbReference type="Gene3D" id="1.10.3730.20">
    <property type="match status" value="1"/>
</dbReference>
<dbReference type="RefSeq" id="WP_344822293.1">
    <property type="nucleotide sequence ID" value="NZ_BAAAUV010000002.1"/>
</dbReference>
<accession>A0ABP6Q2D5</accession>
<feature type="transmembrane region" description="Helical" evidence="2">
    <location>
        <begin position="240"/>
        <end position="263"/>
    </location>
</feature>
<organism evidence="4 5">
    <name type="scientific">Actinocorallia longicatena</name>
    <dbReference type="NCBI Taxonomy" id="111803"/>
    <lineage>
        <taxon>Bacteria</taxon>
        <taxon>Bacillati</taxon>
        <taxon>Actinomycetota</taxon>
        <taxon>Actinomycetes</taxon>
        <taxon>Streptosporangiales</taxon>
        <taxon>Thermomonosporaceae</taxon>
        <taxon>Actinocorallia</taxon>
    </lineage>
</organism>
<comment type="similarity">
    <text evidence="1">Belongs to the EamA transporter family.</text>
</comment>
<sequence>MVTLLALGAALFYGVADFLGGAASRRASALSVLLVSIPIGLSVLAVAALVEGTGPGASGLAWGVGSGLVSGAGFLTFYRALAKGPMSVVAPVSALAGAVVPVVAGLARGESLDGRVLAGVLLCMAAIGLVSMEPGRARADTGRHVLDNGPVLAAFSGTMFGCFFVLVSQAGDGGGLWPLVASRVGVLVVILGAVLVLAARGVQKIGFGALRNRVTIWIVIGAGALDVVANIAYFKASNAGLLSVVAVLTSLYPAITVLLARIVYAERLQAVQRIGMLIALTGVALVTTG</sequence>
<evidence type="ECO:0000313" key="4">
    <source>
        <dbReference type="EMBL" id="GAA3197248.1"/>
    </source>
</evidence>
<evidence type="ECO:0000259" key="3">
    <source>
        <dbReference type="Pfam" id="PF00892"/>
    </source>
</evidence>
<name>A0ABP6Q2D5_9ACTN</name>
<evidence type="ECO:0000256" key="2">
    <source>
        <dbReference type="SAM" id="Phobius"/>
    </source>
</evidence>
<feature type="domain" description="EamA" evidence="3">
    <location>
        <begin position="149"/>
        <end position="287"/>
    </location>
</feature>
<keyword evidence="2" id="KW-1133">Transmembrane helix</keyword>
<feature type="transmembrane region" description="Helical" evidence="2">
    <location>
        <begin position="30"/>
        <end position="50"/>
    </location>
</feature>
<feature type="transmembrane region" description="Helical" evidence="2">
    <location>
        <begin position="176"/>
        <end position="202"/>
    </location>
</feature>
<feature type="transmembrane region" description="Helical" evidence="2">
    <location>
        <begin position="88"/>
        <end position="106"/>
    </location>
</feature>
<keyword evidence="2" id="KW-0812">Transmembrane</keyword>
<feature type="transmembrane region" description="Helical" evidence="2">
    <location>
        <begin position="214"/>
        <end position="234"/>
    </location>
</feature>
<feature type="transmembrane region" description="Helical" evidence="2">
    <location>
        <begin position="62"/>
        <end position="81"/>
    </location>
</feature>
<proteinExistence type="inferred from homology"/>
<feature type="domain" description="EamA" evidence="3">
    <location>
        <begin position="4"/>
        <end position="131"/>
    </location>
</feature>
<gene>
    <name evidence="4" type="ORF">GCM10010468_08300</name>
</gene>
<reference evidence="5" key="1">
    <citation type="journal article" date="2019" name="Int. J. Syst. Evol. Microbiol.">
        <title>The Global Catalogue of Microorganisms (GCM) 10K type strain sequencing project: providing services to taxonomists for standard genome sequencing and annotation.</title>
        <authorList>
            <consortium name="The Broad Institute Genomics Platform"/>
            <consortium name="The Broad Institute Genome Sequencing Center for Infectious Disease"/>
            <person name="Wu L."/>
            <person name="Ma J."/>
        </authorList>
    </citation>
    <scope>NUCLEOTIDE SEQUENCE [LARGE SCALE GENOMIC DNA]</scope>
    <source>
        <strain evidence="5">JCM 9377</strain>
    </source>
</reference>
<comment type="caution">
    <text evidence="4">The sequence shown here is derived from an EMBL/GenBank/DDBJ whole genome shotgun (WGS) entry which is preliminary data.</text>
</comment>
<feature type="transmembrane region" description="Helical" evidence="2">
    <location>
        <begin position="151"/>
        <end position="170"/>
    </location>
</feature>
<dbReference type="SUPFAM" id="SSF103481">
    <property type="entry name" value="Multidrug resistance efflux transporter EmrE"/>
    <property type="match status" value="2"/>
</dbReference>
<dbReference type="Proteomes" id="UP001501237">
    <property type="component" value="Unassembled WGS sequence"/>
</dbReference>
<dbReference type="Pfam" id="PF00892">
    <property type="entry name" value="EamA"/>
    <property type="match status" value="2"/>
</dbReference>
<feature type="transmembrane region" description="Helical" evidence="2">
    <location>
        <begin position="112"/>
        <end position="130"/>
    </location>
</feature>
<dbReference type="InterPro" id="IPR037185">
    <property type="entry name" value="EmrE-like"/>
</dbReference>
<protein>
    <submittedName>
        <fullName evidence="4">DMT family transporter</fullName>
    </submittedName>
</protein>